<gene>
    <name evidence="3" type="ORF">TCARB_1948</name>
</gene>
<dbReference type="STRING" id="697581.TCARB_1948"/>
<dbReference type="InterPro" id="IPR038763">
    <property type="entry name" value="DHH_sf"/>
</dbReference>
<dbReference type="InterPro" id="IPR001667">
    <property type="entry name" value="DDH_dom"/>
</dbReference>
<dbReference type="Pfam" id="PF02272">
    <property type="entry name" value="DHHA1"/>
    <property type="match status" value="1"/>
</dbReference>
<evidence type="ECO:0000313" key="4">
    <source>
        <dbReference type="Proteomes" id="UP000266720"/>
    </source>
</evidence>
<dbReference type="GO" id="GO:0003676">
    <property type="term" value="F:nucleic acid binding"/>
    <property type="evidence" value="ECO:0007669"/>
    <property type="project" value="InterPro"/>
</dbReference>
<reference evidence="4" key="1">
    <citation type="book" date="2010" name="EXTREMOPHILES" publisher="0:0-0">
        <title>Complete genome sequences of ten hyperthermophilic archaea reveal their metabolic capabilities and possible ecological roles.</title>
        <editorList>
            <person name="?"/>
        </editorList>
        <authorList>
            <person name="Ravin N.V."/>
            <person name="Mardanov A.V."/>
            <person name="Bonch-Osmolovskaya E.A."/>
            <person name="Skryabin K.G."/>
        </authorList>
    </citation>
    <scope>NUCLEOTIDE SEQUENCE [LARGE SCALE GENOMIC DNA]</scope>
    <source>
        <strain evidence="4">1505</strain>
    </source>
</reference>
<dbReference type="PANTHER" id="PTHR47618">
    <property type="entry name" value="BIFUNCTIONAL OLIGORIBONUCLEASE AND PAP PHOSPHATASE NRNA"/>
    <property type="match status" value="1"/>
</dbReference>
<evidence type="ECO:0000313" key="3">
    <source>
        <dbReference type="EMBL" id="AJB42984.1"/>
    </source>
</evidence>
<feature type="domain" description="DDH" evidence="1">
    <location>
        <begin position="21"/>
        <end position="164"/>
    </location>
</feature>
<dbReference type="Pfam" id="PF01368">
    <property type="entry name" value="DHH"/>
    <property type="match status" value="1"/>
</dbReference>
<dbReference type="InterPro" id="IPR003156">
    <property type="entry name" value="DHHA1_dom"/>
</dbReference>
<dbReference type="Gene3D" id="3.90.1640.10">
    <property type="entry name" value="inorganic pyrophosphatase (n-terminal core)"/>
    <property type="match status" value="1"/>
</dbReference>
<dbReference type="RefSeq" id="WP_052887289.1">
    <property type="nucleotide sequence ID" value="NZ_CP007493.1"/>
</dbReference>
<sequence length="332" mass="35977">MSLKDQLAKLEKILVNVNGEVTVTSHTNCDPDGVACSFLVAELIRKIGVSAKVCFPEGVSKVTKRTLDKVGINWEKECPAESKTFVLCDFSNPLLLQHLRNRLLQPESQLIIIDHHFPPGLLVEKAVLTFLENEPASTIIATKLLMERKAKISGPLASLAIAGILFDTKRLQYATIGTFKALSWLLSMNGDYKLAYDSISEEVVDRSEKIARLKGLLRSSVIDVCGYIVAYTEVSANEASVSRLLISAGADIAIAVGGKKELRASMRVSDELQRIGVDAGEIARIIAEKIGGEGGGHKGAAGINKATIEKGEKQLILSETLNYVSRKLCSKT</sequence>
<proteinExistence type="predicted"/>
<organism evidence="3 4">
    <name type="scientific">Thermofilum adornatum 1505</name>
    <dbReference type="NCBI Taxonomy" id="697581"/>
    <lineage>
        <taxon>Archaea</taxon>
        <taxon>Thermoproteota</taxon>
        <taxon>Thermoprotei</taxon>
        <taxon>Thermofilales</taxon>
        <taxon>Thermofilaceae</taxon>
        <taxon>Thermofilum</taxon>
    </lineage>
</organism>
<feature type="domain" description="DHHA1" evidence="2">
    <location>
        <begin position="247"/>
        <end position="306"/>
    </location>
</feature>
<dbReference type="AlphaFoldDB" id="A0A3G1AAD7"/>
<dbReference type="PANTHER" id="PTHR47618:SF1">
    <property type="entry name" value="BIFUNCTIONAL OLIGORIBONUCLEASE AND PAP PHOSPHATASE NRNA"/>
    <property type="match status" value="1"/>
</dbReference>
<protein>
    <submittedName>
        <fullName evidence="3">Phosphoesterase, DHHA1</fullName>
    </submittedName>
</protein>
<dbReference type="GeneID" id="25407359"/>
<dbReference type="KEGG" id="tcb:TCARB_1948"/>
<name>A0A3G1AAD7_9CREN</name>
<dbReference type="SUPFAM" id="SSF64182">
    <property type="entry name" value="DHH phosphoesterases"/>
    <property type="match status" value="1"/>
</dbReference>
<evidence type="ECO:0000259" key="1">
    <source>
        <dbReference type="Pfam" id="PF01368"/>
    </source>
</evidence>
<accession>A0A3G1AAD7</accession>
<dbReference type="InterPro" id="IPR051319">
    <property type="entry name" value="Oligoribo/pAp-PDE_c-di-AMP_PDE"/>
</dbReference>
<dbReference type="EMBL" id="CP007493">
    <property type="protein sequence ID" value="AJB42984.1"/>
    <property type="molecule type" value="Genomic_DNA"/>
</dbReference>
<evidence type="ECO:0000259" key="2">
    <source>
        <dbReference type="Pfam" id="PF02272"/>
    </source>
</evidence>
<dbReference type="Proteomes" id="UP000266720">
    <property type="component" value="Chromosome"/>
</dbReference>